<gene>
    <name evidence="1" type="ORF">JAAARDRAFT_206695</name>
</gene>
<sequence>MTLTGYHRTVVLLWPTQADLDIRIAAGGIPSALHALKISTSTSPLPSERKIVDYLLGLSWHLDQKYAVKLIIQLALRRKDSDIWSKAFLSSSSSDPVDLKQLIIARDTFPFPEIRPTVDSLLVIVSQLCGKLEIINLFNARRSNQPDDAIVEWRDQQISITLLSVKSLTEEDAPLKNIVQTLLVQKGRSPVRAPGNLAHCPGLDASIEANLGAAISHWQSPPSIINPSLHPYRGQSTPTASAILKDTLARVVYLVDLSAKQGHAHLCENLFQRIIEVEQDWRTKLVDFIKPLIVELRRIAHKYNLDIRAAPFANFLASSISLYLRHVLCAEPPQVRKIGCGCADCGALDVFLASTEIEKVFAMNQHRRTHLETRLRSAGDLVHYAICRIRSPQSQLVVTKLDVLATTQSSAARASAAQSFLAAIGDVAVLSAFVQ</sequence>
<dbReference type="AlphaFoldDB" id="A0A067PT32"/>
<dbReference type="Proteomes" id="UP000027265">
    <property type="component" value="Unassembled WGS sequence"/>
</dbReference>
<dbReference type="OrthoDB" id="3266192at2759"/>
<proteinExistence type="predicted"/>
<keyword evidence="2" id="KW-1185">Reference proteome</keyword>
<dbReference type="EMBL" id="KL197718">
    <property type="protein sequence ID" value="KDQ57909.1"/>
    <property type="molecule type" value="Genomic_DNA"/>
</dbReference>
<evidence type="ECO:0000313" key="2">
    <source>
        <dbReference type="Proteomes" id="UP000027265"/>
    </source>
</evidence>
<dbReference type="HOGENOM" id="CLU_630154_0_0_1"/>
<name>A0A067PT32_9AGAM</name>
<organism evidence="1 2">
    <name type="scientific">Jaapia argillacea MUCL 33604</name>
    <dbReference type="NCBI Taxonomy" id="933084"/>
    <lineage>
        <taxon>Eukaryota</taxon>
        <taxon>Fungi</taxon>
        <taxon>Dikarya</taxon>
        <taxon>Basidiomycota</taxon>
        <taxon>Agaricomycotina</taxon>
        <taxon>Agaricomycetes</taxon>
        <taxon>Agaricomycetidae</taxon>
        <taxon>Jaapiales</taxon>
        <taxon>Jaapiaceae</taxon>
        <taxon>Jaapia</taxon>
    </lineage>
</organism>
<reference evidence="2" key="1">
    <citation type="journal article" date="2014" name="Proc. Natl. Acad. Sci. U.S.A.">
        <title>Extensive sampling of basidiomycete genomes demonstrates inadequacy of the white-rot/brown-rot paradigm for wood decay fungi.</title>
        <authorList>
            <person name="Riley R."/>
            <person name="Salamov A.A."/>
            <person name="Brown D.W."/>
            <person name="Nagy L.G."/>
            <person name="Floudas D."/>
            <person name="Held B.W."/>
            <person name="Levasseur A."/>
            <person name="Lombard V."/>
            <person name="Morin E."/>
            <person name="Otillar R."/>
            <person name="Lindquist E.A."/>
            <person name="Sun H."/>
            <person name="LaButti K.M."/>
            <person name="Schmutz J."/>
            <person name="Jabbour D."/>
            <person name="Luo H."/>
            <person name="Baker S.E."/>
            <person name="Pisabarro A.G."/>
            <person name="Walton J.D."/>
            <person name="Blanchette R.A."/>
            <person name="Henrissat B."/>
            <person name="Martin F."/>
            <person name="Cullen D."/>
            <person name="Hibbett D.S."/>
            <person name="Grigoriev I.V."/>
        </authorList>
    </citation>
    <scope>NUCLEOTIDE SEQUENCE [LARGE SCALE GENOMIC DNA]</scope>
    <source>
        <strain evidence="2">MUCL 33604</strain>
    </source>
</reference>
<accession>A0A067PT32</accession>
<dbReference type="InParanoid" id="A0A067PT32"/>
<evidence type="ECO:0000313" key="1">
    <source>
        <dbReference type="EMBL" id="KDQ57909.1"/>
    </source>
</evidence>
<protein>
    <submittedName>
        <fullName evidence="1">Uncharacterized protein</fullName>
    </submittedName>
</protein>